<protein>
    <recommendedName>
        <fullName evidence="6 7">D,D-heptose 1,7-bisphosphate phosphatase</fullName>
        <ecNumber evidence="7">3.1.3.-</ecNumber>
    </recommendedName>
</protein>
<dbReference type="KEGG" id="rca:Rcas_0448"/>
<feature type="binding site" evidence="10">
    <location>
        <position position="99"/>
    </location>
    <ligand>
        <name>Zn(2+)</name>
        <dbReference type="ChEBI" id="CHEBI:29105"/>
    </ligand>
</feature>
<feature type="site" description="Stabilizes the phosphoryl group" evidence="9">
    <location>
        <position position="101"/>
    </location>
</feature>
<reference evidence="11 12" key="1">
    <citation type="submission" date="2007-08" db="EMBL/GenBank/DDBJ databases">
        <title>Complete sequence of Roseiflexus castenholzii DSM 13941.</title>
        <authorList>
            <consortium name="US DOE Joint Genome Institute"/>
            <person name="Copeland A."/>
            <person name="Lucas S."/>
            <person name="Lapidus A."/>
            <person name="Barry K."/>
            <person name="Glavina del Rio T."/>
            <person name="Dalin E."/>
            <person name="Tice H."/>
            <person name="Pitluck S."/>
            <person name="Thompson L.S."/>
            <person name="Brettin T."/>
            <person name="Bruce D."/>
            <person name="Detter J.C."/>
            <person name="Han C."/>
            <person name="Tapia R."/>
            <person name="Schmutz J."/>
            <person name="Larimer F."/>
            <person name="Land M."/>
            <person name="Hauser L."/>
            <person name="Kyrpides N."/>
            <person name="Mikhailova N."/>
            <person name="Bryant D.A."/>
            <person name="Hanada S."/>
            <person name="Tsukatani Y."/>
            <person name="Richardson P."/>
        </authorList>
    </citation>
    <scope>NUCLEOTIDE SEQUENCE [LARGE SCALE GENOMIC DNA]</scope>
    <source>
        <strain evidence="12">DSM 13941 / HLO8</strain>
    </source>
</reference>
<dbReference type="CDD" id="cd07503">
    <property type="entry name" value="HAD_HisB-N"/>
    <property type="match status" value="1"/>
</dbReference>
<dbReference type="NCBIfam" id="TIGR01656">
    <property type="entry name" value="Histidinol-ppas"/>
    <property type="match status" value="1"/>
</dbReference>
<dbReference type="InterPro" id="IPR036412">
    <property type="entry name" value="HAD-like_sf"/>
</dbReference>
<evidence type="ECO:0000256" key="8">
    <source>
        <dbReference type="PIRSR" id="PIRSR004682-1"/>
    </source>
</evidence>
<comment type="cofactor">
    <cofactor evidence="10">
        <name>Mg(2+)</name>
        <dbReference type="ChEBI" id="CHEBI:18420"/>
    </cofactor>
</comment>
<dbReference type="eggNOG" id="COG0241">
    <property type="taxonomic scope" value="Bacteria"/>
</dbReference>
<keyword evidence="12" id="KW-1185">Reference proteome</keyword>
<name>A7NGJ2_ROSCS</name>
<keyword evidence="3 10" id="KW-0479">Metal-binding</keyword>
<dbReference type="OrthoDB" id="9801899at2"/>
<feature type="site" description="Contributes to substrate recognition" evidence="9">
    <location>
        <position position="100"/>
    </location>
</feature>
<comment type="cofactor">
    <cofactor evidence="10">
        <name>Zn(2+)</name>
        <dbReference type="ChEBI" id="CHEBI:29105"/>
    </cofactor>
</comment>
<feature type="site" description="Stabilizes the phosphoryl group" evidence="9">
    <location>
        <position position="50"/>
    </location>
</feature>
<dbReference type="InterPro" id="IPR004446">
    <property type="entry name" value="Heptose_bisP_phosphatase"/>
</dbReference>
<dbReference type="InterPro" id="IPR006549">
    <property type="entry name" value="HAD-SF_hydro_IIIA"/>
</dbReference>
<feature type="binding site" evidence="10">
    <location>
        <position position="7"/>
    </location>
    <ligand>
        <name>Mg(2+)</name>
        <dbReference type="ChEBI" id="CHEBI:18420"/>
    </ligand>
</feature>
<dbReference type="Proteomes" id="UP000000263">
    <property type="component" value="Chromosome"/>
</dbReference>
<evidence type="ECO:0000256" key="4">
    <source>
        <dbReference type="ARBA" id="ARBA00022801"/>
    </source>
</evidence>
<dbReference type="Gene3D" id="3.40.50.1000">
    <property type="entry name" value="HAD superfamily/HAD-like"/>
    <property type="match status" value="1"/>
</dbReference>
<keyword evidence="4 7" id="KW-0378">Hydrolase</keyword>
<feature type="binding site" evidence="10">
    <location>
        <position position="91"/>
    </location>
    <ligand>
        <name>Zn(2+)</name>
        <dbReference type="ChEBI" id="CHEBI:29105"/>
    </ligand>
</feature>
<organism evidence="11 12">
    <name type="scientific">Roseiflexus castenholzii (strain DSM 13941 / HLO8)</name>
    <dbReference type="NCBI Taxonomy" id="383372"/>
    <lineage>
        <taxon>Bacteria</taxon>
        <taxon>Bacillati</taxon>
        <taxon>Chloroflexota</taxon>
        <taxon>Chloroflexia</taxon>
        <taxon>Chloroflexales</taxon>
        <taxon>Roseiflexineae</taxon>
        <taxon>Roseiflexaceae</taxon>
        <taxon>Roseiflexus</taxon>
    </lineage>
</organism>
<evidence type="ECO:0000256" key="3">
    <source>
        <dbReference type="ARBA" id="ARBA00022723"/>
    </source>
</evidence>
<dbReference type="RefSeq" id="WP_011997982.1">
    <property type="nucleotide sequence ID" value="NC_009767.1"/>
</dbReference>
<dbReference type="PANTHER" id="PTHR42891:SF1">
    <property type="entry name" value="D-GLYCERO-BETA-D-MANNO-HEPTOSE-1,7-BISPHOSPHATE 7-PHOSPHATASE"/>
    <property type="match status" value="1"/>
</dbReference>
<evidence type="ECO:0000313" key="12">
    <source>
        <dbReference type="Proteomes" id="UP000000263"/>
    </source>
</evidence>
<feature type="binding site" evidence="10">
    <location>
        <position position="9"/>
    </location>
    <ligand>
        <name>Mg(2+)</name>
        <dbReference type="ChEBI" id="CHEBI:18420"/>
    </ligand>
</feature>
<dbReference type="GO" id="GO:0005737">
    <property type="term" value="C:cytoplasm"/>
    <property type="evidence" value="ECO:0007669"/>
    <property type="project" value="UniProtKB-SubCell"/>
</dbReference>
<dbReference type="NCBIfam" id="TIGR01662">
    <property type="entry name" value="HAD-SF-IIIA"/>
    <property type="match status" value="1"/>
</dbReference>
<evidence type="ECO:0000256" key="2">
    <source>
        <dbReference type="ARBA" id="ARBA00022490"/>
    </source>
</evidence>
<dbReference type="STRING" id="383372.Rcas_0448"/>
<dbReference type="AlphaFoldDB" id="A7NGJ2"/>
<feature type="binding site" evidence="10">
    <location>
        <position position="97"/>
    </location>
    <ligand>
        <name>Zn(2+)</name>
        <dbReference type="ChEBI" id="CHEBI:29105"/>
    </ligand>
</feature>
<comment type="similarity">
    <text evidence="7">Belongs to the gmhB family.</text>
</comment>
<dbReference type="PANTHER" id="PTHR42891">
    <property type="entry name" value="D-GLYCERO-BETA-D-MANNO-HEPTOSE-1,7-BISPHOSPHATE 7-PHOSPHATASE"/>
    <property type="match status" value="1"/>
</dbReference>
<keyword evidence="2 7" id="KW-0963">Cytoplasm</keyword>
<evidence type="ECO:0000256" key="7">
    <source>
        <dbReference type="PIRNR" id="PIRNR004682"/>
    </source>
</evidence>
<evidence type="ECO:0000256" key="1">
    <source>
        <dbReference type="ARBA" id="ARBA00004496"/>
    </source>
</evidence>
<evidence type="ECO:0000313" key="11">
    <source>
        <dbReference type="EMBL" id="ABU56579.1"/>
    </source>
</evidence>
<dbReference type="EC" id="3.1.3.-" evidence="7"/>
<dbReference type="GO" id="GO:0005975">
    <property type="term" value="P:carbohydrate metabolic process"/>
    <property type="evidence" value="ECO:0007669"/>
    <property type="project" value="InterPro"/>
</dbReference>
<dbReference type="Pfam" id="PF13242">
    <property type="entry name" value="Hydrolase_like"/>
    <property type="match status" value="1"/>
</dbReference>
<sequence length="207" mass="23158">MQTVFLDRDGVINENRVDHVKSWQEFVFLPGALAALRWLNLAGFRVFVVTNQAIIGRGIVPASVVEDIHTRMQVQVALHGGQIHDIRYCPHDDHAKCDCRKPRPGMLRDLARRWNVDLAHAYLVGDAWSDIAAGHAIGIRSILVRTGRGAQQLARPETQQHPPDHVANDLLGAVAWIMHQEEVALTRRGVAQSLYERSVGAPFFSVR</sequence>
<feature type="binding site" evidence="10">
    <location>
        <position position="126"/>
    </location>
    <ligand>
        <name>Mg(2+)</name>
        <dbReference type="ChEBI" id="CHEBI:18420"/>
    </ligand>
</feature>
<accession>A7NGJ2</accession>
<keyword evidence="10" id="KW-0460">Magnesium</keyword>
<evidence type="ECO:0000256" key="10">
    <source>
        <dbReference type="PIRSR" id="PIRSR004682-4"/>
    </source>
</evidence>
<evidence type="ECO:0000256" key="9">
    <source>
        <dbReference type="PIRSR" id="PIRSR004682-3"/>
    </source>
</evidence>
<dbReference type="InterPro" id="IPR023214">
    <property type="entry name" value="HAD_sf"/>
</dbReference>
<dbReference type="SUPFAM" id="SSF56784">
    <property type="entry name" value="HAD-like"/>
    <property type="match status" value="1"/>
</dbReference>
<evidence type="ECO:0000256" key="6">
    <source>
        <dbReference type="ARBA" id="ARBA00031828"/>
    </source>
</evidence>
<dbReference type="NCBIfam" id="NF006506">
    <property type="entry name" value="PRK08942.1"/>
    <property type="match status" value="1"/>
</dbReference>
<keyword evidence="5 7" id="KW-0119">Carbohydrate metabolism</keyword>
<comment type="subcellular location">
    <subcellularLocation>
        <location evidence="1 7">Cytoplasm</location>
    </subcellularLocation>
</comment>
<dbReference type="GO" id="GO:0046872">
    <property type="term" value="F:metal ion binding"/>
    <property type="evidence" value="ECO:0007669"/>
    <property type="project" value="UniProtKB-KW"/>
</dbReference>
<feature type="binding site" evidence="10">
    <location>
        <position position="89"/>
    </location>
    <ligand>
        <name>Zn(2+)</name>
        <dbReference type="ChEBI" id="CHEBI:29105"/>
    </ligand>
</feature>
<keyword evidence="10" id="KW-0862">Zinc</keyword>
<gene>
    <name evidence="11" type="ordered locus">Rcas_0448</name>
</gene>
<proteinExistence type="inferred from homology"/>
<dbReference type="InterPro" id="IPR006543">
    <property type="entry name" value="Histidinol-phos"/>
</dbReference>
<dbReference type="HOGENOM" id="CLU_085077_2_0_0"/>
<feature type="active site" description="Nucleophile" evidence="8">
    <location>
        <position position="7"/>
    </location>
</feature>
<evidence type="ECO:0000256" key="5">
    <source>
        <dbReference type="ARBA" id="ARBA00023277"/>
    </source>
</evidence>
<dbReference type="PIRSF" id="PIRSF004682">
    <property type="entry name" value="GmhB"/>
    <property type="match status" value="1"/>
</dbReference>
<feature type="active site" description="Proton donor" evidence="8">
    <location>
        <position position="9"/>
    </location>
</feature>
<dbReference type="GO" id="GO:0016791">
    <property type="term" value="F:phosphatase activity"/>
    <property type="evidence" value="ECO:0007669"/>
    <property type="project" value="InterPro"/>
</dbReference>
<dbReference type="EMBL" id="CP000804">
    <property type="protein sequence ID" value="ABU56579.1"/>
    <property type="molecule type" value="Genomic_DNA"/>
</dbReference>